<accession>A0A5C6CCC2</accession>
<organism evidence="1 2">
    <name type="scientific">Novipirellula artificiosorum</name>
    <dbReference type="NCBI Taxonomy" id="2528016"/>
    <lineage>
        <taxon>Bacteria</taxon>
        <taxon>Pseudomonadati</taxon>
        <taxon>Planctomycetota</taxon>
        <taxon>Planctomycetia</taxon>
        <taxon>Pirellulales</taxon>
        <taxon>Pirellulaceae</taxon>
        <taxon>Novipirellula</taxon>
    </lineage>
</organism>
<evidence type="ECO:0000313" key="2">
    <source>
        <dbReference type="Proteomes" id="UP000319143"/>
    </source>
</evidence>
<dbReference type="AlphaFoldDB" id="A0A5C6CCC2"/>
<gene>
    <name evidence="1" type="ORF">Poly41_71550</name>
</gene>
<comment type="caution">
    <text evidence="1">The sequence shown here is derived from an EMBL/GenBank/DDBJ whole genome shotgun (WGS) entry which is preliminary data.</text>
</comment>
<keyword evidence="2" id="KW-1185">Reference proteome</keyword>
<dbReference type="Proteomes" id="UP000319143">
    <property type="component" value="Unassembled WGS sequence"/>
</dbReference>
<sequence>MDRNGLTHIALIVLSMAWHTELSYAHEQMPGYQNGGVIKMTLASTCKIA</sequence>
<reference evidence="1 2" key="1">
    <citation type="submission" date="2019-02" db="EMBL/GenBank/DDBJ databases">
        <title>Deep-cultivation of Planctomycetes and their phenomic and genomic characterization uncovers novel biology.</title>
        <authorList>
            <person name="Wiegand S."/>
            <person name="Jogler M."/>
            <person name="Boedeker C."/>
            <person name="Pinto D."/>
            <person name="Vollmers J."/>
            <person name="Rivas-Marin E."/>
            <person name="Kohn T."/>
            <person name="Peeters S.H."/>
            <person name="Heuer A."/>
            <person name="Rast P."/>
            <person name="Oberbeckmann S."/>
            <person name="Bunk B."/>
            <person name="Jeske O."/>
            <person name="Meyerdierks A."/>
            <person name="Storesund J.E."/>
            <person name="Kallscheuer N."/>
            <person name="Luecker S."/>
            <person name="Lage O.M."/>
            <person name="Pohl T."/>
            <person name="Merkel B.J."/>
            <person name="Hornburger P."/>
            <person name="Mueller R.-W."/>
            <person name="Bruemmer F."/>
            <person name="Labrenz M."/>
            <person name="Spormann A.M."/>
            <person name="Op Den Camp H."/>
            <person name="Overmann J."/>
            <person name="Amann R."/>
            <person name="Jetten M.S.M."/>
            <person name="Mascher T."/>
            <person name="Medema M.H."/>
            <person name="Devos D.P."/>
            <person name="Kaster A.-K."/>
            <person name="Ovreas L."/>
            <person name="Rohde M."/>
            <person name="Galperin M.Y."/>
            <person name="Jogler C."/>
        </authorList>
    </citation>
    <scope>NUCLEOTIDE SEQUENCE [LARGE SCALE GENOMIC DNA]</scope>
    <source>
        <strain evidence="1 2">Poly41</strain>
    </source>
</reference>
<protein>
    <submittedName>
        <fullName evidence="1">Uncharacterized protein</fullName>
    </submittedName>
</protein>
<proteinExistence type="predicted"/>
<name>A0A5C6CCC2_9BACT</name>
<evidence type="ECO:0000313" key="1">
    <source>
        <dbReference type="EMBL" id="TWU21427.1"/>
    </source>
</evidence>
<dbReference type="EMBL" id="SJPV01000053">
    <property type="protein sequence ID" value="TWU21427.1"/>
    <property type="molecule type" value="Genomic_DNA"/>
</dbReference>